<organism evidence="3 5">
    <name type="scientific">Verticillium longisporum</name>
    <name type="common">Verticillium dahliae var. longisporum</name>
    <dbReference type="NCBI Taxonomy" id="100787"/>
    <lineage>
        <taxon>Eukaryota</taxon>
        <taxon>Fungi</taxon>
        <taxon>Dikarya</taxon>
        <taxon>Ascomycota</taxon>
        <taxon>Pezizomycotina</taxon>
        <taxon>Sordariomycetes</taxon>
        <taxon>Hypocreomycetidae</taxon>
        <taxon>Glomerellales</taxon>
        <taxon>Plectosphaerellaceae</taxon>
        <taxon>Verticillium</taxon>
    </lineage>
</organism>
<evidence type="ECO:0000313" key="3">
    <source>
        <dbReference type="EMBL" id="CRK44213.1"/>
    </source>
</evidence>
<keyword evidence="4" id="KW-1185">Reference proteome</keyword>
<name>A0A0G4NCQ5_VERLO</name>
<evidence type="ECO:0000313" key="4">
    <source>
        <dbReference type="Proteomes" id="UP000044602"/>
    </source>
</evidence>
<accession>A0A0G4NCQ5</accession>
<protein>
    <submittedName>
        <fullName evidence="3">Uncharacterized protein</fullName>
    </submittedName>
</protein>
<dbReference type="EMBL" id="CVQH01002891">
    <property type="protein sequence ID" value="CRK11396.1"/>
    <property type="molecule type" value="Genomic_DNA"/>
</dbReference>
<dbReference type="Proteomes" id="UP000044602">
    <property type="component" value="Unassembled WGS sequence"/>
</dbReference>
<reference evidence="4 5" key="1">
    <citation type="submission" date="2015-05" db="EMBL/GenBank/DDBJ databases">
        <authorList>
            <person name="Fogelqvist Johan"/>
        </authorList>
    </citation>
    <scope>NUCLEOTIDE SEQUENCE [LARGE SCALE GENOMIC DNA]</scope>
    <source>
        <strain evidence="2">VL1</strain>
        <strain evidence="3">VL2</strain>
    </source>
</reference>
<dbReference type="AlphaFoldDB" id="A0A0G4NCQ5"/>
<dbReference type="EMBL" id="CVQI01033939">
    <property type="protein sequence ID" value="CRK44213.1"/>
    <property type="molecule type" value="Genomic_DNA"/>
</dbReference>
<evidence type="ECO:0000313" key="5">
    <source>
        <dbReference type="Proteomes" id="UP000045706"/>
    </source>
</evidence>
<evidence type="ECO:0000256" key="1">
    <source>
        <dbReference type="SAM" id="MobiDB-lite"/>
    </source>
</evidence>
<feature type="region of interest" description="Disordered" evidence="1">
    <location>
        <begin position="131"/>
        <end position="157"/>
    </location>
</feature>
<proteinExistence type="predicted"/>
<sequence length="157" mass="17971">MAKRIVMKCQSQLIPAEPAGRRNTMANLICKHEWDRDFDDNQDYFTSLGLFDGDNIKCYFLLDNGVSQGQAPEVRVYRWDGNRLDPKTVYPALVNYLKHIPFGRQPATAGLSDEEYLASYGQLEFDRLVAQRTEQRERRRRPTGEGGVDGSPKRGKT</sequence>
<gene>
    <name evidence="2" type="ORF">BN1708_010139</name>
    <name evidence="3" type="ORF">BN1723_000899</name>
</gene>
<dbReference type="Proteomes" id="UP000045706">
    <property type="component" value="Unassembled WGS sequence"/>
</dbReference>
<evidence type="ECO:0000313" key="2">
    <source>
        <dbReference type="EMBL" id="CRK11396.1"/>
    </source>
</evidence>